<keyword evidence="1" id="KW-0732">Signal</keyword>
<dbReference type="InterPro" id="IPR013320">
    <property type="entry name" value="ConA-like_dom_sf"/>
</dbReference>
<dbReference type="Pfam" id="PF13585">
    <property type="entry name" value="CHU_C"/>
    <property type="match status" value="1"/>
</dbReference>
<organism evidence="3 4">
    <name type="scientific">Adhaeribacter arboris</name>
    <dbReference type="NCBI Taxonomy" id="2072846"/>
    <lineage>
        <taxon>Bacteria</taxon>
        <taxon>Pseudomonadati</taxon>
        <taxon>Bacteroidota</taxon>
        <taxon>Cytophagia</taxon>
        <taxon>Cytophagales</taxon>
        <taxon>Hymenobacteraceae</taxon>
        <taxon>Adhaeribacter</taxon>
    </lineage>
</organism>
<dbReference type="GO" id="GO:0004553">
    <property type="term" value="F:hydrolase activity, hydrolyzing O-glycosyl compounds"/>
    <property type="evidence" value="ECO:0007669"/>
    <property type="project" value="UniProtKB-ARBA"/>
</dbReference>
<protein>
    <recommendedName>
        <fullName evidence="2">Ig-like domain-containing protein</fullName>
    </recommendedName>
</protein>
<dbReference type="Pfam" id="PF13385">
    <property type="entry name" value="Laminin_G_3"/>
    <property type="match status" value="1"/>
</dbReference>
<dbReference type="InterPro" id="IPR026341">
    <property type="entry name" value="T9SS_type_B"/>
</dbReference>
<comment type="caution">
    <text evidence="3">The sequence shown here is derived from an EMBL/GenBank/DDBJ whole genome shotgun (WGS) entry which is preliminary data.</text>
</comment>
<dbReference type="Gene3D" id="2.60.120.200">
    <property type="match status" value="1"/>
</dbReference>
<feature type="chain" id="PRO_5015642175" description="Ig-like domain-containing protein" evidence="1">
    <location>
        <begin position="31"/>
        <end position="852"/>
    </location>
</feature>
<evidence type="ECO:0000313" key="3">
    <source>
        <dbReference type="EMBL" id="PSR52463.1"/>
    </source>
</evidence>
<keyword evidence="4" id="KW-1185">Reference proteome</keyword>
<dbReference type="SUPFAM" id="SSF49899">
    <property type="entry name" value="Concanavalin A-like lectins/glucanases"/>
    <property type="match status" value="1"/>
</dbReference>
<evidence type="ECO:0000256" key="1">
    <source>
        <dbReference type="SAM" id="SignalP"/>
    </source>
</evidence>
<dbReference type="GO" id="GO:0005975">
    <property type="term" value="P:carbohydrate metabolic process"/>
    <property type="evidence" value="ECO:0007669"/>
    <property type="project" value="UniProtKB-ARBA"/>
</dbReference>
<dbReference type="EMBL" id="PYFT01000001">
    <property type="protein sequence ID" value="PSR52463.1"/>
    <property type="molecule type" value="Genomic_DNA"/>
</dbReference>
<accession>A0A2T2YAD8</accession>
<gene>
    <name evidence="3" type="ORF">AHMF7605_02440</name>
</gene>
<dbReference type="NCBIfam" id="TIGR04131">
    <property type="entry name" value="Bac_Flav_CTERM"/>
    <property type="match status" value="1"/>
</dbReference>
<evidence type="ECO:0000313" key="4">
    <source>
        <dbReference type="Proteomes" id="UP000240357"/>
    </source>
</evidence>
<dbReference type="InterPro" id="IPR044023">
    <property type="entry name" value="Ig_7"/>
</dbReference>
<sequence length="852" mass="92632">MNTAFYYRVYRGTFYLWSLFLLLSSSQVLAQISIPGSGNCLKLDGANDYINAGQQNRGITNTITVEAWIKTTNFSYTWIVGKYSNSLGEDGGYHLYIIDGKVGFNGRDGSGNYRASGLSQTIVADNNWHHVAGVCNNGRWEVWVDGIQESFLNSGFSATNLTTQQAYLTIGNYDDYNTNYFKGNIDEVRIWKTARTAEQLRTNMCRKLQTSDANLVAYFKFDEINTTTFKDFSLSNNSGQLVNSVGNKATITSGAPIGDESLAIYQNTWSALKLSLGNNSSNDIFSINNIAQYTKGIHLYRVNNLPNSLSGISGSTPPNFYFGVFTVSPGKSSTYTVQYKTELELTDKCLALYGREDNAQTQWNLLGTTKEPDKLIKENENYRGEYIFDSSDLVPVTISGKAEICSGGSTILQANASGVSKFLWNTGETASSIQVNTAGTYSVKAFTTDQCFTEASIVVRAIEPSPIAISGESTICPGSTVNLQASGSGFIKFMWNTGATTNNIQVSSPGTYSIKAFTTDQCFTEASIVVKLVQPASVTITGESKICAGSSTVLQANANGVSKFLWNTGESTPAIQVSKAGIYSVKAFTTDQCYAEASIQIELLNKTDAEIVKASGLSICPNNSATLVASGSSGTYQWYDAATGGNLIFEGASFTTSLLTKTTTFFVQSTRNNQCSLGERTPVTVQVGVINADAGRDTTIKEGNAVILQGKGGVKYHWEPATGLSNANVERPIASPSKTTTYQVTAYSPDGCSSTDEVTITVIPRIMVVNTFSPNHDDRNDQWEILNIENYPEAAVEIFNRWGGLIFKSTDGYKKPWDGTYKGQDLPLATYYYIIRLNKKSKPIAGSVTLIR</sequence>
<dbReference type="InterPro" id="IPR001791">
    <property type="entry name" value="Laminin_G"/>
</dbReference>
<feature type="signal peptide" evidence="1">
    <location>
        <begin position="1"/>
        <end position="30"/>
    </location>
</feature>
<feature type="domain" description="Ig-like" evidence="2">
    <location>
        <begin position="615"/>
        <end position="687"/>
    </location>
</feature>
<dbReference type="AlphaFoldDB" id="A0A2T2YAD8"/>
<dbReference type="Pfam" id="PF19081">
    <property type="entry name" value="Ig_7"/>
    <property type="match status" value="1"/>
</dbReference>
<proteinExistence type="predicted"/>
<reference evidence="3 4" key="1">
    <citation type="submission" date="2018-03" db="EMBL/GenBank/DDBJ databases">
        <title>Adhaeribacter sp. HMF7605 Genome sequencing and assembly.</title>
        <authorList>
            <person name="Kang H."/>
            <person name="Kang J."/>
            <person name="Cha I."/>
            <person name="Kim H."/>
            <person name="Joh K."/>
        </authorList>
    </citation>
    <scope>NUCLEOTIDE SEQUENCE [LARGE SCALE GENOMIC DNA]</scope>
    <source>
        <strain evidence="3 4">HMF7605</strain>
    </source>
</reference>
<dbReference type="CDD" id="cd00110">
    <property type="entry name" value="LamG"/>
    <property type="match status" value="1"/>
</dbReference>
<evidence type="ECO:0000259" key="2">
    <source>
        <dbReference type="Pfam" id="PF19081"/>
    </source>
</evidence>
<name>A0A2T2YAD8_9BACT</name>
<dbReference type="Proteomes" id="UP000240357">
    <property type="component" value="Unassembled WGS sequence"/>
</dbReference>